<dbReference type="InterPro" id="IPR013083">
    <property type="entry name" value="Znf_RING/FYVE/PHD"/>
</dbReference>
<evidence type="ECO:0000259" key="10">
    <source>
        <dbReference type="PROSITE" id="PS50002"/>
    </source>
</evidence>
<evidence type="ECO:0000259" key="12">
    <source>
        <dbReference type="PROSITE" id="PS50119"/>
    </source>
</evidence>
<reference evidence="13" key="1">
    <citation type="journal article" date="2023" name="Science">
        <title>Genome structures resolve the early diversification of teleost fishes.</title>
        <authorList>
            <person name="Parey E."/>
            <person name="Louis A."/>
            <person name="Montfort J."/>
            <person name="Bouchez O."/>
            <person name="Roques C."/>
            <person name="Iampietro C."/>
            <person name="Lluch J."/>
            <person name="Castinel A."/>
            <person name="Donnadieu C."/>
            <person name="Desvignes T."/>
            <person name="Floi Bucao C."/>
            <person name="Jouanno E."/>
            <person name="Wen M."/>
            <person name="Mejri S."/>
            <person name="Dirks R."/>
            <person name="Jansen H."/>
            <person name="Henkel C."/>
            <person name="Chen W.J."/>
            <person name="Zahm M."/>
            <person name="Cabau C."/>
            <person name="Klopp C."/>
            <person name="Thompson A.W."/>
            <person name="Robinson-Rechavi M."/>
            <person name="Braasch I."/>
            <person name="Lecointre G."/>
            <person name="Bobe J."/>
            <person name="Postlethwait J.H."/>
            <person name="Berthelot C."/>
            <person name="Roest Crollius H."/>
            <person name="Guiguen Y."/>
        </authorList>
    </citation>
    <scope>NUCLEOTIDE SEQUENCE</scope>
    <source>
        <strain evidence="13">WJC10195</strain>
    </source>
</reference>
<name>A0A9Q1G7T5_SYNKA</name>
<evidence type="ECO:0000256" key="7">
    <source>
        <dbReference type="PROSITE-ProRule" id="PRU00024"/>
    </source>
</evidence>
<evidence type="ECO:0000256" key="1">
    <source>
        <dbReference type="ARBA" id="ARBA00008649"/>
    </source>
</evidence>
<dbReference type="Proteomes" id="UP001152622">
    <property type="component" value="Chromosome 2"/>
</dbReference>
<comment type="caution">
    <text evidence="13">The sequence shown here is derived from an EMBL/GenBank/DDBJ whole genome shotgun (WGS) entry which is preliminary data.</text>
</comment>
<dbReference type="InterPro" id="IPR050143">
    <property type="entry name" value="TRIM/RBCC"/>
</dbReference>
<keyword evidence="5" id="KW-0862">Zinc</keyword>
<dbReference type="SMART" id="SM00336">
    <property type="entry name" value="BBOX"/>
    <property type="match status" value="1"/>
</dbReference>
<dbReference type="SMART" id="SM00326">
    <property type="entry name" value="SH3"/>
    <property type="match status" value="1"/>
</dbReference>
<dbReference type="InterPro" id="IPR017907">
    <property type="entry name" value="Znf_RING_CS"/>
</dbReference>
<dbReference type="GO" id="GO:0008270">
    <property type="term" value="F:zinc ion binding"/>
    <property type="evidence" value="ECO:0007669"/>
    <property type="project" value="UniProtKB-KW"/>
</dbReference>
<dbReference type="EMBL" id="JAINUF010000002">
    <property type="protein sequence ID" value="KAJ8377078.1"/>
    <property type="molecule type" value="Genomic_DNA"/>
</dbReference>
<feature type="domain" description="SH3" evidence="10">
    <location>
        <begin position="410"/>
        <end position="468"/>
    </location>
</feature>
<evidence type="ECO:0000256" key="8">
    <source>
        <dbReference type="PROSITE-ProRule" id="PRU00192"/>
    </source>
</evidence>
<dbReference type="Gene3D" id="2.30.30.40">
    <property type="entry name" value="SH3 Domains"/>
    <property type="match status" value="1"/>
</dbReference>
<feature type="coiled-coil region" evidence="9">
    <location>
        <begin position="126"/>
        <end position="160"/>
    </location>
</feature>
<dbReference type="InterPro" id="IPR036028">
    <property type="entry name" value="SH3-like_dom_sf"/>
</dbReference>
<dbReference type="InterPro" id="IPR000315">
    <property type="entry name" value="Znf_B-box"/>
</dbReference>
<dbReference type="SMART" id="SM00184">
    <property type="entry name" value="RING"/>
    <property type="match status" value="1"/>
</dbReference>
<dbReference type="Pfam" id="PF00643">
    <property type="entry name" value="zf-B_box"/>
    <property type="match status" value="1"/>
</dbReference>
<dbReference type="OrthoDB" id="5971719at2759"/>
<dbReference type="PROSITE" id="PS50089">
    <property type="entry name" value="ZF_RING_2"/>
    <property type="match status" value="1"/>
</dbReference>
<feature type="coiled-coil region" evidence="9">
    <location>
        <begin position="198"/>
        <end position="232"/>
    </location>
</feature>
<sequence length="468" mass="53774">MAFSSSLPEDLTCPVCFDIFEDPVILKCSHSFCKACLRKCWEENKAGECPVCRDKTTEDPVCNRALKNLCETFLISKIEKPASRSESLCSVHGEKLKLFCVNDQQLICAICQTSKKHKKHKLRPVQEAALKYKEEVEKALRLLEEKLKAFTEVKQESDRDAEFIKSQAICIEMVIQEEFEILHQFLRDEEAARISALKEEEEQKSHRMKERAEKMTKEISSLSEAIRALEQEMRADDLSFLQNYKATMRRTKYKVSDPEEVSGEHIDVIKHKDNLKYRVWEKMEEIVQNNAQLETEESGASAEDLYCPVPEVACSNEDLRKLLRSRFQGRPKEEKPAKEDDDSQEICARAIYDYQADAQLETEESGASAEDLYCPVPEVACSNEDLRKLLWSRFRGPPKEEKPAKEDDDSQEICARAIYDYQAVDDADISLNSDDIITGILMIDQGWWMGYSSDGRFGMFPSNYVALI</sequence>
<dbReference type="InterPro" id="IPR003613">
    <property type="entry name" value="Ubox_domain"/>
</dbReference>
<accession>A0A9Q1G7T5</accession>
<keyword evidence="3" id="KW-0479">Metal-binding</keyword>
<protein>
    <submittedName>
        <fullName evidence="13">Uncharacterized protein</fullName>
    </submittedName>
</protein>
<evidence type="ECO:0000259" key="11">
    <source>
        <dbReference type="PROSITE" id="PS50089"/>
    </source>
</evidence>
<dbReference type="SMART" id="SM00504">
    <property type="entry name" value="Ubox"/>
    <property type="match status" value="1"/>
</dbReference>
<evidence type="ECO:0000256" key="3">
    <source>
        <dbReference type="ARBA" id="ARBA00022723"/>
    </source>
</evidence>
<dbReference type="InterPro" id="IPR001841">
    <property type="entry name" value="Znf_RING"/>
</dbReference>
<dbReference type="Pfam" id="PF00018">
    <property type="entry name" value="SH3_1"/>
    <property type="match status" value="1"/>
</dbReference>
<feature type="domain" description="RING-type" evidence="11">
    <location>
        <begin position="13"/>
        <end position="53"/>
    </location>
</feature>
<dbReference type="GO" id="GO:0004842">
    <property type="term" value="F:ubiquitin-protein transferase activity"/>
    <property type="evidence" value="ECO:0007669"/>
    <property type="project" value="InterPro"/>
</dbReference>
<evidence type="ECO:0000313" key="14">
    <source>
        <dbReference type="Proteomes" id="UP001152622"/>
    </source>
</evidence>
<keyword evidence="9" id="KW-0175">Coiled coil</keyword>
<dbReference type="PANTHER" id="PTHR24103">
    <property type="entry name" value="E3 UBIQUITIN-PROTEIN LIGASE TRIM"/>
    <property type="match status" value="1"/>
</dbReference>
<dbReference type="SUPFAM" id="SSF57850">
    <property type="entry name" value="RING/U-box"/>
    <property type="match status" value="1"/>
</dbReference>
<dbReference type="AlphaFoldDB" id="A0A9Q1G7T5"/>
<proteinExistence type="inferred from homology"/>
<dbReference type="InterPro" id="IPR001452">
    <property type="entry name" value="SH3_domain"/>
</dbReference>
<dbReference type="Gene3D" id="3.30.160.60">
    <property type="entry name" value="Classic Zinc Finger"/>
    <property type="match status" value="1"/>
</dbReference>
<dbReference type="GO" id="GO:0016567">
    <property type="term" value="P:protein ubiquitination"/>
    <property type="evidence" value="ECO:0007669"/>
    <property type="project" value="InterPro"/>
</dbReference>
<evidence type="ECO:0000256" key="2">
    <source>
        <dbReference type="ARBA" id="ARBA00022443"/>
    </source>
</evidence>
<dbReference type="SUPFAM" id="SSF50044">
    <property type="entry name" value="SH3-domain"/>
    <property type="match status" value="1"/>
</dbReference>
<dbReference type="FunFam" id="2.30.30.40:FF:000046">
    <property type="entry name" value="Drebrin-like protein isoform B"/>
    <property type="match status" value="1"/>
</dbReference>
<keyword evidence="6" id="KW-0832">Ubl conjugation</keyword>
<dbReference type="SUPFAM" id="SSF57845">
    <property type="entry name" value="B-box zinc-binding domain"/>
    <property type="match status" value="1"/>
</dbReference>
<evidence type="ECO:0000256" key="6">
    <source>
        <dbReference type="ARBA" id="ARBA00022843"/>
    </source>
</evidence>
<evidence type="ECO:0000256" key="5">
    <source>
        <dbReference type="ARBA" id="ARBA00022833"/>
    </source>
</evidence>
<evidence type="ECO:0000313" key="13">
    <source>
        <dbReference type="EMBL" id="KAJ8377078.1"/>
    </source>
</evidence>
<keyword evidence="4 7" id="KW-0863">Zinc-finger</keyword>
<keyword evidence="2 8" id="KW-0728">SH3 domain</keyword>
<feature type="domain" description="B box-type" evidence="12">
    <location>
        <begin position="84"/>
        <end position="125"/>
    </location>
</feature>
<dbReference type="PROSITE" id="PS50119">
    <property type="entry name" value="ZF_BBOX"/>
    <property type="match status" value="1"/>
</dbReference>
<dbReference type="PROSITE" id="PS50002">
    <property type="entry name" value="SH3"/>
    <property type="match status" value="1"/>
</dbReference>
<dbReference type="CDD" id="cd11960">
    <property type="entry name" value="SH3_Abp1_eu"/>
    <property type="match status" value="1"/>
</dbReference>
<dbReference type="Pfam" id="PF13923">
    <property type="entry name" value="zf-C3HC4_2"/>
    <property type="match status" value="1"/>
</dbReference>
<dbReference type="Gene3D" id="3.30.40.10">
    <property type="entry name" value="Zinc/RING finger domain, C3HC4 (zinc finger)"/>
    <property type="match status" value="1"/>
</dbReference>
<dbReference type="PROSITE" id="PS00518">
    <property type="entry name" value="ZF_RING_1"/>
    <property type="match status" value="1"/>
</dbReference>
<evidence type="ECO:0000256" key="9">
    <source>
        <dbReference type="SAM" id="Coils"/>
    </source>
</evidence>
<organism evidence="13 14">
    <name type="scientific">Synaphobranchus kaupii</name>
    <name type="common">Kaup's arrowtooth eel</name>
    <dbReference type="NCBI Taxonomy" id="118154"/>
    <lineage>
        <taxon>Eukaryota</taxon>
        <taxon>Metazoa</taxon>
        <taxon>Chordata</taxon>
        <taxon>Craniata</taxon>
        <taxon>Vertebrata</taxon>
        <taxon>Euteleostomi</taxon>
        <taxon>Actinopterygii</taxon>
        <taxon>Neopterygii</taxon>
        <taxon>Teleostei</taxon>
        <taxon>Anguilliformes</taxon>
        <taxon>Synaphobranchidae</taxon>
        <taxon>Synaphobranchus</taxon>
    </lineage>
</organism>
<dbReference type="InterPro" id="IPR035717">
    <property type="entry name" value="Drebrin-like_SH3"/>
</dbReference>
<evidence type="ECO:0000256" key="4">
    <source>
        <dbReference type="ARBA" id="ARBA00022771"/>
    </source>
</evidence>
<keyword evidence="14" id="KW-1185">Reference proteome</keyword>
<gene>
    <name evidence="13" type="ORF">SKAU_G00076580</name>
</gene>
<comment type="similarity">
    <text evidence="1">Belongs to the SH3RF family.</text>
</comment>